<evidence type="ECO:0000313" key="2">
    <source>
        <dbReference type="Proteomes" id="UP000814128"/>
    </source>
</evidence>
<comment type="caution">
    <text evidence="1">The sequence shown here is derived from an EMBL/GenBank/DDBJ whole genome shotgun (WGS) entry which is preliminary data.</text>
</comment>
<organism evidence="1 2">
    <name type="scientific">Vararia minispora EC-137</name>
    <dbReference type="NCBI Taxonomy" id="1314806"/>
    <lineage>
        <taxon>Eukaryota</taxon>
        <taxon>Fungi</taxon>
        <taxon>Dikarya</taxon>
        <taxon>Basidiomycota</taxon>
        <taxon>Agaricomycotina</taxon>
        <taxon>Agaricomycetes</taxon>
        <taxon>Russulales</taxon>
        <taxon>Lachnocladiaceae</taxon>
        <taxon>Vararia</taxon>
    </lineage>
</organism>
<dbReference type="EMBL" id="MU273760">
    <property type="protein sequence ID" value="KAI0028365.1"/>
    <property type="molecule type" value="Genomic_DNA"/>
</dbReference>
<name>A0ACB8Q9K6_9AGAM</name>
<protein>
    <submittedName>
        <fullName evidence="1">Alpha/Beta hydrolase protein</fullName>
    </submittedName>
</protein>
<keyword evidence="1" id="KW-0378">Hydrolase</keyword>
<evidence type="ECO:0000313" key="1">
    <source>
        <dbReference type="EMBL" id="KAI0028365.1"/>
    </source>
</evidence>
<reference evidence="1" key="1">
    <citation type="submission" date="2021-02" db="EMBL/GenBank/DDBJ databases">
        <authorList>
            <consortium name="DOE Joint Genome Institute"/>
            <person name="Ahrendt S."/>
            <person name="Looney B.P."/>
            <person name="Miyauchi S."/>
            <person name="Morin E."/>
            <person name="Drula E."/>
            <person name="Courty P.E."/>
            <person name="Chicoki N."/>
            <person name="Fauchery L."/>
            <person name="Kohler A."/>
            <person name="Kuo A."/>
            <person name="Labutti K."/>
            <person name="Pangilinan J."/>
            <person name="Lipzen A."/>
            <person name="Riley R."/>
            <person name="Andreopoulos W."/>
            <person name="He G."/>
            <person name="Johnson J."/>
            <person name="Barry K.W."/>
            <person name="Grigoriev I.V."/>
            <person name="Nagy L."/>
            <person name="Hibbett D."/>
            <person name="Henrissat B."/>
            <person name="Matheny P.B."/>
            <person name="Labbe J."/>
            <person name="Martin F."/>
        </authorList>
    </citation>
    <scope>NUCLEOTIDE SEQUENCE</scope>
    <source>
        <strain evidence="1">EC-137</strain>
    </source>
</reference>
<keyword evidence="2" id="KW-1185">Reference proteome</keyword>
<dbReference type="Proteomes" id="UP000814128">
    <property type="component" value="Unassembled WGS sequence"/>
</dbReference>
<gene>
    <name evidence="1" type="ORF">K488DRAFT_58784</name>
</gene>
<accession>A0ACB8Q9K6</accession>
<proteinExistence type="predicted"/>
<reference evidence="1" key="2">
    <citation type="journal article" date="2022" name="New Phytol.">
        <title>Evolutionary transition to the ectomycorrhizal habit in the genomes of a hyperdiverse lineage of mushroom-forming fungi.</title>
        <authorList>
            <person name="Looney B."/>
            <person name="Miyauchi S."/>
            <person name="Morin E."/>
            <person name="Drula E."/>
            <person name="Courty P.E."/>
            <person name="Kohler A."/>
            <person name="Kuo A."/>
            <person name="LaButti K."/>
            <person name="Pangilinan J."/>
            <person name="Lipzen A."/>
            <person name="Riley R."/>
            <person name="Andreopoulos W."/>
            <person name="He G."/>
            <person name="Johnson J."/>
            <person name="Nolan M."/>
            <person name="Tritt A."/>
            <person name="Barry K.W."/>
            <person name="Grigoriev I.V."/>
            <person name="Nagy L.G."/>
            <person name="Hibbett D."/>
            <person name="Henrissat B."/>
            <person name="Matheny P.B."/>
            <person name="Labbe J."/>
            <person name="Martin F.M."/>
        </authorList>
    </citation>
    <scope>NUCLEOTIDE SEQUENCE</scope>
    <source>
        <strain evidence="1">EC-137</strain>
    </source>
</reference>
<sequence length="324" mass="35198">MLKVLNQLNPIAQASGAIESLLGLGSGKPTINSDKYDELVHYFKYASTSYSLIILPRPNGQTLVTTASLNDILTDSHGYIARDDKKKEIVLAFRGSVTPTNFITDALFKLVAVDGPHISAPNDTRIHFGFQSAWNTLADKATTIVREQLAAYPGYAVVTTGHSLGGALASLAAVAVKQAHPTVYVLLLVCEIFEPRTGNAAFAAFVNGLIGSKNIYRVVHSYDGVPTMVPRALGYRHSGTEYWVLDPASAERTFICNAAGDNEEDPKGSMRVPSTGINVPHLEVRFFVFFFAASKTDDDGIVLWNSIYYAVLVLIGRVHAYMLI</sequence>